<dbReference type="Pfam" id="PF03009">
    <property type="entry name" value="GDPD"/>
    <property type="match status" value="1"/>
</dbReference>
<organism evidence="2 3">
    <name type="scientific">Schinkia azotoformans LMG 9581</name>
    <dbReference type="NCBI Taxonomy" id="1131731"/>
    <lineage>
        <taxon>Bacteria</taxon>
        <taxon>Bacillati</taxon>
        <taxon>Bacillota</taxon>
        <taxon>Bacilli</taxon>
        <taxon>Bacillales</taxon>
        <taxon>Bacillaceae</taxon>
        <taxon>Calidifontibacillus/Schinkia group</taxon>
        <taxon>Schinkia</taxon>
    </lineage>
</organism>
<accession>K6DL58</accession>
<dbReference type="STRING" id="1131731.BAZO_02087"/>
<evidence type="ECO:0000313" key="3">
    <source>
        <dbReference type="Proteomes" id="UP000006315"/>
    </source>
</evidence>
<protein>
    <recommendedName>
        <fullName evidence="1">GP-PDE domain-containing protein</fullName>
    </recommendedName>
</protein>
<dbReference type="InterPro" id="IPR030395">
    <property type="entry name" value="GP_PDE_dom"/>
</dbReference>
<feature type="domain" description="GP-PDE" evidence="1">
    <location>
        <begin position="56"/>
        <end position="279"/>
    </location>
</feature>
<dbReference type="GO" id="GO:0008081">
    <property type="term" value="F:phosphoric diester hydrolase activity"/>
    <property type="evidence" value="ECO:0007669"/>
    <property type="project" value="InterPro"/>
</dbReference>
<dbReference type="PATRIC" id="fig|1131731.3.peg.427"/>
<comment type="caution">
    <text evidence="2">The sequence shown here is derived from an EMBL/GenBank/DDBJ whole genome shotgun (WGS) entry which is preliminary data.</text>
</comment>
<dbReference type="EMBL" id="AJLR01000033">
    <property type="protein sequence ID" value="EKN69019.1"/>
    <property type="molecule type" value="Genomic_DNA"/>
</dbReference>
<dbReference type="SUPFAM" id="SSF51695">
    <property type="entry name" value="PLC-like phosphodiesterases"/>
    <property type="match status" value="1"/>
</dbReference>
<gene>
    <name evidence="2" type="ORF">BAZO_02087</name>
</gene>
<reference evidence="2 3" key="1">
    <citation type="journal article" date="2012" name="Front. Microbiol.">
        <title>Redundancy and modularity in membrane-associated dissimilatory nitrate reduction in Bacillus.</title>
        <authorList>
            <person name="Heylen K."/>
            <person name="Keltjens J."/>
        </authorList>
    </citation>
    <scope>NUCLEOTIDE SEQUENCE [LARGE SCALE GENOMIC DNA]</scope>
    <source>
        <strain evidence="2 3">LMG 9581</strain>
    </source>
</reference>
<dbReference type="Gene3D" id="3.20.20.190">
    <property type="entry name" value="Phosphatidylinositol (PI) phosphodiesterase"/>
    <property type="match status" value="1"/>
</dbReference>
<dbReference type="RefSeq" id="WP_003329561.1">
    <property type="nucleotide sequence ID" value="NZ_AJLR01000033.1"/>
</dbReference>
<name>K6DL58_SCHAZ</name>
<sequence length="300" mass="34890">MKKYIWILFIICLFLIVWEQAKGANGTTVKDTIEKKAFIEHRLIAHAMGGIDGKTYTNSKEAMELNYNRGVRAFESDLIFTKDDVLVARHYWEERTAKQLEQRIPTGKVNEALSLEEFKGYSINKRYTPQTFEEIAMFMKGHPDMYLITDTKDTDLEKVKKTFKEIVHVANEVEPKILNQIIPQIYTKEMLTAIEEIYPFETIIYTLYLQQEIIEEDLMKFVSERNVDIIVVDTWRFNVYFANGFAEKLKEKGIYTFVHPVETKEEADSFLRKSAHGVFSSTLLPKDLNDLGTAIRGVND</sequence>
<evidence type="ECO:0000259" key="1">
    <source>
        <dbReference type="Pfam" id="PF03009"/>
    </source>
</evidence>
<evidence type="ECO:0000313" key="2">
    <source>
        <dbReference type="EMBL" id="EKN69019.1"/>
    </source>
</evidence>
<dbReference type="AlphaFoldDB" id="K6DL58"/>
<dbReference type="InterPro" id="IPR017946">
    <property type="entry name" value="PLC-like_Pdiesterase_TIM-brl"/>
</dbReference>
<keyword evidence="3" id="KW-1185">Reference proteome</keyword>
<dbReference type="Proteomes" id="UP000006315">
    <property type="component" value="Unassembled WGS sequence"/>
</dbReference>
<dbReference type="CDD" id="cd08583">
    <property type="entry name" value="PI-PLCc_GDPD_SF_unchar1"/>
    <property type="match status" value="1"/>
</dbReference>
<dbReference type="GO" id="GO:0006629">
    <property type="term" value="P:lipid metabolic process"/>
    <property type="evidence" value="ECO:0007669"/>
    <property type="project" value="InterPro"/>
</dbReference>
<proteinExistence type="predicted"/>